<evidence type="ECO:0000256" key="6">
    <source>
        <dbReference type="ARBA" id="ARBA00023136"/>
    </source>
</evidence>
<dbReference type="InterPro" id="IPR042196">
    <property type="entry name" value="FHIPEP_4"/>
</dbReference>
<keyword evidence="7" id="KW-0653">Protein transport</keyword>
<sequence length="693" mass="76618">MSALESNRRINFNAKNYFDMMVAFGVMGIVMMIIIPMPTWILDVFIALNITIGTVIILLTMFTTEVLQFSVFPTMLLITTLFRLGLNISSTRLILRDGYAGKIIETFGNFVTGDNYVVGVIIFLIIIIIQFVVITNGAGRVSEVSARFTLDAMPGKQMSIDADLNAGLISETDARERREKIQEEASFYGAMDGASKFVKGDAIAGIVITLINVIAGIIIGVVQKGMPANEAATAYVKLTIGDGLVSQIPALLISTASGILVTRSASTENFGNLLVKQLTGFPKVLAVASAVLLFLGFIPGLPKLAFFIFALATGVSAYILYKEEKENVVMQIQTEQEELIETERREPENVTNLISVEPMDIEIGYGLIPLADEASGGDLLQRIASVRRQCAIEMGIIVQPIRIRDNLQLQTNEYVIKIRGTIITKGELMPSMLLCMDPTGEDMDMQGIRTVEPTFGLPAIWINNDQREEAEIKGLTVVDPTTVMVTHLTETIKAHCYELLGRQETKMIIDTVREKYETVVDELIPDLMTIGEVQKVLQSLLKEKVSIKDMVTILESLADNSRNTKDIEVLTEYVRFALARNICNPLVDENNILTVAVLSPELEDLIANNIQKSMQGSFPAVDPEITTSIFESIKEVLDNVQFFDNQPVLLVSPKIRPAFRKLTEMVFPNLTILSLNEVPNNVEIRTEGVVTYQ</sequence>
<dbReference type="HOGENOM" id="CLU_015346_3_0_9"/>
<dbReference type="PROSITE" id="PS00994">
    <property type="entry name" value="FHIPEP"/>
    <property type="match status" value="1"/>
</dbReference>
<evidence type="ECO:0000313" key="8">
    <source>
        <dbReference type="EMBL" id="ABK62064.1"/>
    </source>
</evidence>
<dbReference type="GO" id="GO:0009306">
    <property type="term" value="P:protein secretion"/>
    <property type="evidence" value="ECO:0007669"/>
    <property type="project" value="InterPro"/>
</dbReference>
<keyword evidence="8" id="KW-0969">Cilium</keyword>
<name>A0Q040_CLONN</name>
<dbReference type="InterPro" id="IPR006301">
    <property type="entry name" value="FlhA"/>
</dbReference>
<dbReference type="AlphaFoldDB" id="A0Q040"/>
<dbReference type="KEGG" id="cno:NT01CX_1919"/>
<keyword evidence="5 7" id="KW-1133">Transmembrane helix</keyword>
<evidence type="ECO:0000256" key="2">
    <source>
        <dbReference type="ARBA" id="ARBA00008835"/>
    </source>
</evidence>
<keyword evidence="8" id="KW-0282">Flagellum</keyword>
<reference evidence="8 9" key="1">
    <citation type="journal article" date="2006" name="Nat. Biotechnol.">
        <title>The genome and transcriptomes of the anti-tumor agent Clostridium novyi-NT.</title>
        <authorList>
            <person name="Bettegowda C."/>
            <person name="Huang X."/>
            <person name="Lin J."/>
            <person name="Cheong I."/>
            <person name="Kohli M."/>
            <person name="Szabo S.A."/>
            <person name="Zhang X."/>
            <person name="Diaz L.A. Jr."/>
            <person name="Velculescu V.E."/>
            <person name="Parmigiani G."/>
            <person name="Kinzler K.W."/>
            <person name="Vogelstein B."/>
            <person name="Zhou S."/>
        </authorList>
    </citation>
    <scope>NUCLEOTIDE SEQUENCE [LARGE SCALE GENOMIC DNA]</scope>
    <source>
        <strain evidence="8 9">NT</strain>
    </source>
</reference>
<feature type="transmembrane region" description="Helical" evidence="7">
    <location>
        <begin position="116"/>
        <end position="138"/>
    </location>
</feature>
<dbReference type="eggNOG" id="COG1298">
    <property type="taxonomic scope" value="Bacteria"/>
</dbReference>
<dbReference type="PRINTS" id="PR00949">
    <property type="entry name" value="TYPE3IMAPROT"/>
</dbReference>
<dbReference type="InterPro" id="IPR042194">
    <property type="entry name" value="FHIPEP_1"/>
</dbReference>
<dbReference type="PANTHER" id="PTHR30161">
    <property type="entry name" value="FLAGELLAR EXPORT PROTEIN, MEMBRANE FLHA SUBUNIT-RELATED"/>
    <property type="match status" value="1"/>
</dbReference>
<proteinExistence type="inferred from homology"/>
<protein>
    <recommendedName>
        <fullName evidence="7">Flagellar biosynthesis protein FlhA</fullName>
    </recommendedName>
</protein>
<feature type="transmembrane region" description="Helical" evidence="7">
    <location>
        <begin position="66"/>
        <end position="86"/>
    </location>
</feature>
<feature type="transmembrane region" description="Helical" evidence="7">
    <location>
        <begin position="17"/>
        <end position="35"/>
    </location>
</feature>
<gene>
    <name evidence="7 8" type="primary">flhA</name>
    <name evidence="8" type="ordered locus">NT01CX_1919</name>
</gene>
<keyword evidence="9" id="KW-1185">Reference proteome</keyword>
<feature type="transmembrane region" description="Helical" evidence="7">
    <location>
        <begin position="304"/>
        <end position="321"/>
    </location>
</feature>
<dbReference type="InterPro" id="IPR025505">
    <property type="entry name" value="FHIPEP_CS"/>
</dbReference>
<keyword evidence="6 7" id="KW-0472">Membrane</keyword>
<dbReference type="InterPro" id="IPR001712">
    <property type="entry name" value="T3SS_FHIPEP"/>
</dbReference>
<dbReference type="PIRSF" id="PIRSF005419">
    <property type="entry name" value="FlhA"/>
    <property type="match status" value="1"/>
</dbReference>
<evidence type="ECO:0000256" key="5">
    <source>
        <dbReference type="ARBA" id="ARBA00022989"/>
    </source>
</evidence>
<evidence type="ECO:0000313" key="9">
    <source>
        <dbReference type="Proteomes" id="UP000008220"/>
    </source>
</evidence>
<feature type="transmembrane region" description="Helical" evidence="7">
    <location>
        <begin position="41"/>
        <end position="59"/>
    </location>
</feature>
<dbReference type="Gene3D" id="3.40.30.60">
    <property type="entry name" value="FHIPEP family, domain 1"/>
    <property type="match status" value="1"/>
</dbReference>
<dbReference type="Proteomes" id="UP000008220">
    <property type="component" value="Chromosome"/>
</dbReference>
<keyword evidence="4 7" id="KW-0812">Transmembrane</keyword>
<evidence type="ECO:0000256" key="3">
    <source>
        <dbReference type="ARBA" id="ARBA00022475"/>
    </source>
</evidence>
<keyword evidence="3 7" id="KW-1003">Cell membrane</keyword>
<dbReference type="GO" id="GO:0005886">
    <property type="term" value="C:plasma membrane"/>
    <property type="evidence" value="ECO:0007669"/>
    <property type="project" value="UniProtKB-SubCell"/>
</dbReference>
<organism evidence="8 9">
    <name type="scientific">Clostridium novyi (strain NT)</name>
    <dbReference type="NCBI Taxonomy" id="386415"/>
    <lineage>
        <taxon>Bacteria</taxon>
        <taxon>Bacillati</taxon>
        <taxon>Bacillota</taxon>
        <taxon>Clostridia</taxon>
        <taxon>Eubacteriales</taxon>
        <taxon>Clostridiaceae</taxon>
        <taxon>Clostridium</taxon>
    </lineage>
</organism>
<keyword evidence="8" id="KW-0966">Cell projection</keyword>
<dbReference type="NCBIfam" id="TIGR01398">
    <property type="entry name" value="FlhA"/>
    <property type="match status" value="1"/>
</dbReference>
<dbReference type="InterPro" id="IPR042193">
    <property type="entry name" value="FHIPEP_3"/>
</dbReference>
<evidence type="ECO:0000256" key="4">
    <source>
        <dbReference type="ARBA" id="ARBA00022692"/>
    </source>
</evidence>
<feature type="transmembrane region" description="Helical" evidence="7">
    <location>
        <begin position="243"/>
        <end position="261"/>
    </location>
</feature>
<dbReference type="STRING" id="386415.NT01CX_1919"/>
<dbReference type="Gene3D" id="1.10.8.540">
    <property type="entry name" value="FHIPEP family, domain 3"/>
    <property type="match status" value="1"/>
</dbReference>
<dbReference type="EMBL" id="CP000382">
    <property type="protein sequence ID" value="ABK62064.1"/>
    <property type="molecule type" value="Genomic_DNA"/>
</dbReference>
<dbReference type="Gene3D" id="3.40.50.12790">
    <property type="entry name" value="FHIPEP family, domain 4"/>
    <property type="match status" value="1"/>
</dbReference>
<comment type="function">
    <text evidence="7">Required for formation of the rod structure of the flagellar apparatus. Together with FliI and FliH, may constitute the export apparatus of flagellin.</text>
</comment>
<evidence type="ECO:0000256" key="7">
    <source>
        <dbReference type="RuleBase" id="RU364093"/>
    </source>
</evidence>
<dbReference type="GO" id="GO:0044780">
    <property type="term" value="P:bacterial-type flagellum assembly"/>
    <property type="evidence" value="ECO:0007669"/>
    <property type="project" value="InterPro"/>
</dbReference>
<feature type="transmembrane region" description="Helical" evidence="7">
    <location>
        <begin position="281"/>
        <end position="298"/>
    </location>
</feature>
<dbReference type="Pfam" id="PF00771">
    <property type="entry name" value="FHIPEP"/>
    <property type="match status" value="1"/>
</dbReference>
<feature type="transmembrane region" description="Helical" evidence="7">
    <location>
        <begin position="202"/>
        <end position="223"/>
    </location>
</feature>
<accession>A0Q040</accession>
<dbReference type="PANTHER" id="PTHR30161:SF1">
    <property type="entry name" value="FLAGELLAR BIOSYNTHESIS PROTEIN FLHA-RELATED"/>
    <property type="match status" value="1"/>
</dbReference>
<keyword evidence="7" id="KW-1006">Bacterial flagellum protein export</keyword>
<evidence type="ECO:0000256" key="1">
    <source>
        <dbReference type="ARBA" id="ARBA00004651"/>
    </source>
</evidence>
<keyword evidence="7" id="KW-1005">Bacterial flagellum biogenesis</keyword>
<comment type="similarity">
    <text evidence="2 7">Belongs to the FHIPEP (flagella/HR/invasion proteins export pore) family.</text>
</comment>
<keyword evidence="7" id="KW-0813">Transport</keyword>
<comment type="subcellular location">
    <subcellularLocation>
        <location evidence="1 7">Cell membrane</location>
        <topology evidence="1 7">Multi-pass membrane protein</topology>
    </subcellularLocation>
</comment>